<reference evidence="2" key="1">
    <citation type="submission" date="2021-06" db="EMBL/GenBank/DDBJ databases">
        <title>Halomicroarcula sp. F24A a new haloarchaeum isolated from saline soil.</title>
        <authorList>
            <person name="Duran-Viseras A."/>
            <person name="Sanchez-Porro C."/>
            <person name="Ventosa A."/>
        </authorList>
    </citation>
    <scope>NUCLEOTIDE SEQUENCE</scope>
    <source>
        <strain evidence="2">F24A</strain>
    </source>
</reference>
<name>A0A8J7YA56_9EURY</name>
<keyword evidence="1" id="KW-0472">Membrane</keyword>
<dbReference type="RefSeq" id="WP_220586523.1">
    <property type="nucleotide sequence ID" value="NZ_RKLQ01000001.1"/>
</dbReference>
<organism evidence="2 3">
    <name type="scientific">Haloarcula salinisoli</name>
    <dbReference type="NCBI Taxonomy" id="2487746"/>
    <lineage>
        <taxon>Archaea</taxon>
        <taxon>Methanobacteriati</taxon>
        <taxon>Methanobacteriota</taxon>
        <taxon>Stenosarchaea group</taxon>
        <taxon>Halobacteria</taxon>
        <taxon>Halobacteriales</taxon>
        <taxon>Haloarculaceae</taxon>
        <taxon>Haloarcula</taxon>
    </lineage>
</organism>
<dbReference type="Proteomes" id="UP000783863">
    <property type="component" value="Unassembled WGS sequence"/>
</dbReference>
<keyword evidence="3" id="KW-1185">Reference proteome</keyword>
<proteinExistence type="predicted"/>
<gene>
    <name evidence="2" type="ORF">EGD98_01200</name>
</gene>
<evidence type="ECO:0000313" key="3">
    <source>
        <dbReference type="Proteomes" id="UP000783863"/>
    </source>
</evidence>
<evidence type="ECO:0000313" key="2">
    <source>
        <dbReference type="EMBL" id="MBX0302280.1"/>
    </source>
</evidence>
<feature type="transmembrane region" description="Helical" evidence="1">
    <location>
        <begin position="7"/>
        <end position="25"/>
    </location>
</feature>
<comment type="caution">
    <text evidence="2">The sequence shown here is derived from an EMBL/GenBank/DDBJ whole genome shotgun (WGS) entry which is preliminary data.</text>
</comment>
<dbReference type="AlphaFoldDB" id="A0A8J7YA56"/>
<sequence>MNHWQKSLINGVLSGAISVTVLLTVADDDGQWGRTDVAGAAGLAAFCSGVVASVAARSPAVEAGLASQF</sequence>
<accession>A0A8J7YA56</accession>
<keyword evidence="1" id="KW-1133">Transmembrane helix</keyword>
<dbReference type="EMBL" id="RKLQ01000001">
    <property type="protein sequence ID" value="MBX0302280.1"/>
    <property type="molecule type" value="Genomic_DNA"/>
</dbReference>
<protein>
    <submittedName>
        <fullName evidence="2">Uncharacterized protein</fullName>
    </submittedName>
</protein>
<keyword evidence="1" id="KW-0812">Transmembrane</keyword>
<evidence type="ECO:0000256" key="1">
    <source>
        <dbReference type="SAM" id="Phobius"/>
    </source>
</evidence>